<proteinExistence type="predicted"/>
<dbReference type="GO" id="GO:0015288">
    <property type="term" value="F:porin activity"/>
    <property type="evidence" value="ECO:0007669"/>
    <property type="project" value="UniProtKB-KW"/>
</dbReference>
<evidence type="ECO:0000256" key="5">
    <source>
        <dbReference type="ARBA" id="ARBA00023065"/>
    </source>
</evidence>
<feature type="domain" description="OmpA-like" evidence="11">
    <location>
        <begin position="282"/>
        <end position="395"/>
    </location>
</feature>
<organism evidence="12 13">
    <name type="scientific">Capnocytophaga canis</name>
    <dbReference type="NCBI Taxonomy" id="1848903"/>
    <lineage>
        <taxon>Bacteria</taxon>
        <taxon>Pseudomonadati</taxon>
        <taxon>Bacteroidota</taxon>
        <taxon>Flavobacteriia</taxon>
        <taxon>Flavobacteriales</taxon>
        <taxon>Flavobacteriaceae</taxon>
        <taxon>Capnocytophaga</taxon>
    </lineage>
</organism>
<keyword evidence="4" id="KW-0812">Transmembrane</keyword>
<dbReference type="GO" id="GO:0006811">
    <property type="term" value="P:monoatomic ion transport"/>
    <property type="evidence" value="ECO:0007669"/>
    <property type="project" value="UniProtKB-KW"/>
</dbReference>
<dbReference type="PANTHER" id="PTHR30329:SF21">
    <property type="entry name" value="LIPOPROTEIN YIAD-RELATED"/>
    <property type="match status" value="1"/>
</dbReference>
<evidence type="ECO:0000256" key="3">
    <source>
        <dbReference type="ARBA" id="ARBA00022452"/>
    </source>
</evidence>
<dbReference type="SUPFAM" id="SSF103088">
    <property type="entry name" value="OmpA-like"/>
    <property type="match status" value="1"/>
</dbReference>
<dbReference type="STRING" id="1848903.CCAND38_10077"/>
<keyword evidence="7 9" id="KW-0472">Membrane</keyword>
<keyword evidence="3" id="KW-1134">Transmembrane beta strand</keyword>
<feature type="coiled-coil region" evidence="10">
    <location>
        <begin position="217"/>
        <end position="251"/>
    </location>
</feature>
<keyword evidence="2" id="KW-0813">Transport</keyword>
<dbReference type="Pfam" id="PF00691">
    <property type="entry name" value="OmpA"/>
    <property type="match status" value="1"/>
</dbReference>
<dbReference type="RefSeq" id="WP_042008059.1">
    <property type="nucleotide sequence ID" value="NZ_CDOL01000228.1"/>
</dbReference>
<keyword evidence="5" id="KW-0406">Ion transport</keyword>
<comment type="subcellular location">
    <subcellularLocation>
        <location evidence="1">Cell outer membrane</location>
        <topology evidence="1">Multi-pass membrane protein</topology>
    </subcellularLocation>
</comment>
<evidence type="ECO:0000256" key="2">
    <source>
        <dbReference type="ARBA" id="ARBA00022448"/>
    </source>
</evidence>
<evidence type="ECO:0000256" key="10">
    <source>
        <dbReference type="SAM" id="Coils"/>
    </source>
</evidence>
<dbReference type="EMBL" id="CDOL01000228">
    <property type="protein sequence ID" value="CEN53291.1"/>
    <property type="molecule type" value="Genomic_DNA"/>
</dbReference>
<gene>
    <name evidence="12" type="ORF">CCAND93_40066</name>
</gene>
<keyword evidence="10" id="KW-0175">Coiled coil</keyword>
<evidence type="ECO:0000256" key="4">
    <source>
        <dbReference type="ARBA" id="ARBA00022692"/>
    </source>
</evidence>
<evidence type="ECO:0000256" key="7">
    <source>
        <dbReference type="ARBA" id="ARBA00023136"/>
    </source>
</evidence>
<dbReference type="InterPro" id="IPR006664">
    <property type="entry name" value="OMP_bac"/>
</dbReference>
<evidence type="ECO:0000256" key="6">
    <source>
        <dbReference type="ARBA" id="ARBA00023114"/>
    </source>
</evidence>
<dbReference type="InterPro" id="IPR036737">
    <property type="entry name" value="OmpA-like_sf"/>
</dbReference>
<dbReference type="AlphaFoldDB" id="A0A0B7IN34"/>
<reference evidence="12 13" key="1">
    <citation type="submission" date="2015-01" db="EMBL/GenBank/DDBJ databases">
        <authorList>
            <person name="Xiang T."/>
            <person name="Song Y."/>
            <person name="Huang L."/>
            <person name="Wang B."/>
            <person name="Wu P."/>
        </authorList>
    </citation>
    <scope>NUCLEOTIDE SEQUENCE [LARGE SCALE GENOMIC DNA]</scope>
    <source>
        <strain evidence="12 13">CcD93</strain>
    </source>
</reference>
<dbReference type="PANTHER" id="PTHR30329">
    <property type="entry name" value="STATOR ELEMENT OF FLAGELLAR MOTOR COMPLEX"/>
    <property type="match status" value="1"/>
</dbReference>
<keyword evidence="8" id="KW-0998">Cell outer membrane</keyword>
<dbReference type="PROSITE" id="PS51123">
    <property type="entry name" value="OMPA_2"/>
    <property type="match status" value="1"/>
</dbReference>
<dbReference type="GO" id="GO:0009279">
    <property type="term" value="C:cell outer membrane"/>
    <property type="evidence" value="ECO:0007669"/>
    <property type="project" value="UniProtKB-SubCell"/>
</dbReference>
<dbReference type="CDD" id="cd07185">
    <property type="entry name" value="OmpA_C-like"/>
    <property type="match status" value="1"/>
</dbReference>
<name>A0A0B7IN34_9FLAO</name>
<dbReference type="SUPFAM" id="SSF56925">
    <property type="entry name" value="OMPA-like"/>
    <property type="match status" value="1"/>
</dbReference>
<dbReference type="InterPro" id="IPR006665">
    <property type="entry name" value="OmpA-like"/>
</dbReference>
<dbReference type="PRINTS" id="PR01021">
    <property type="entry name" value="OMPADOMAIN"/>
</dbReference>
<dbReference type="GO" id="GO:0046930">
    <property type="term" value="C:pore complex"/>
    <property type="evidence" value="ECO:0007669"/>
    <property type="project" value="UniProtKB-KW"/>
</dbReference>
<dbReference type="InterPro" id="IPR050330">
    <property type="entry name" value="Bact_OuterMem_StrucFunc"/>
</dbReference>
<dbReference type="Gene3D" id="3.30.1330.60">
    <property type="entry name" value="OmpA-like domain"/>
    <property type="match status" value="1"/>
</dbReference>
<evidence type="ECO:0000256" key="8">
    <source>
        <dbReference type="ARBA" id="ARBA00023237"/>
    </source>
</evidence>
<dbReference type="Proteomes" id="UP000038200">
    <property type="component" value="Unassembled WGS sequence"/>
</dbReference>
<evidence type="ECO:0000313" key="13">
    <source>
        <dbReference type="Proteomes" id="UP000038200"/>
    </source>
</evidence>
<dbReference type="OrthoDB" id="1522982at2"/>
<evidence type="ECO:0000259" key="11">
    <source>
        <dbReference type="PROSITE" id="PS51123"/>
    </source>
</evidence>
<protein>
    <submittedName>
        <fullName evidence="12">OmpA/MotB domain protein</fullName>
    </submittedName>
</protein>
<evidence type="ECO:0000313" key="12">
    <source>
        <dbReference type="EMBL" id="CEN53291.1"/>
    </source>
</evidence>
<evidence type="ECO:0000256" key="9">
    <source>
        <dbReference type="PROSITE-ProRule" id="PRU00473"/>
    </source>
</evidence>
<sequence>MKKKIFTLGIFALAIVSVKAQEDYNKWSIDLQGGVNSPLIEMSEGYSTSTLSPWNVSGGVRYMFNNKFGLRLGGGYDSFKNKDNTPKFESNLWNVNLQGIANIGRVLGFEEWTSDLGLLAHAGVGYGQLKADAFSGKDQVAFGVVGLTPQLRISNRITLVVDGSFYFNGKQDRTFDGFTATQNKAIQGINFVTTVGLQFAIGKHGKHADWHSIATEKSDLNDRIAALEKDVAGLQKEVAKKENKMNDANGNNIPDEIENYLNQNYATKNSVSHSGEINSDTASDLIRKGYINVYFDFNSSKPQSYSIWAADFVAKFLKENPSSRVNIVGFADELGGTNYNQSLSKKRADTVKQLLIDSGINASRITSEGRGEDKSVNKNSAQARQIVRKATFELK</sequence>
<dbReference type="InterPro" id="IPR011250">
    <property type="entry name" value="OMP/PagP_B-barrel"/>
</dbReference>
<accession>A0A0B7IN34</accession>
<evidence type="ECO:0000256" key="1">
    <source>
        <dbReference type="ARBA" id="ARBA00004571"/>
    </source>
</evidence>
<keyword evidence="6" id="KW-0626">Porin</keyword>